<comment type="caution">
    <text evidence="3">The sequence shown here is derived from an EMBL/GenBank/DDBJ whole genome shotgun (WGS) entry which is preliminary data.</text>
</comment>
<evidence type="ECO:0000313" key="3">
    <source>
        <dbReference type="EMBL" id="KAF5371760.1"/>
    </source>
</evidence>
<organism evidence="3 4">
    <name type="scientific">Tetrapyrgos nigripes</name>
    <dbReference type="NCBI Taxonomy" id="182062"/>
    <lineage>
        <taxon>Eukaryota</taxon>
        <taxon>Fungi</taxon>
        <taxon>Dikarya</taxon>
        <taxon>Basidiomycota</taxon>
        <taxon>Agaricomycotina</taxon>
        <taxon>Agaricomycetes</taxon>
        <taxon>Agaricomycetidae</taxon>
        <taxon>Agaricales</taxon>
        <taxon>Marasmiineae</taxon>
        <taxon>Marasmiaceae</taxon>
        <taxon>Tetrapyrgos</taxon>
    </lineage>
</organism>
<evidence type="ECO:0000313" key="4">
    <source>
        <dbReference type="Proteomes" id="UP000559256"/>
    </source>
</evidence>
<name>A0A8H5GVU1_9AGAR</name>
<reference evidence="3 4" key="1">
    <citation type="journal article" date="2020" name="ISME J.">
        <title>Uncovering the hidden diversity of litter-decomposition mechanisms in mushroom-forming fungi.</title>
        <authorList>
            <person name="Floudas D."/>
            <person name="Bentzer J."/>
            <person name="Ahren D."/>
            <person name="Johansson T."/>
            <person name="Persson P."/>
            <person name="Tunlid A."/>
        </authorList>
    </citation>
    <scope>NUCLEOTIDE SEQUENCE [LARGE SCALE GENOMIC DNA]</scope>
    <source>
        <strain evidence="3 4">CBS 291.85</strain>
    </source>
</reference>
<feature type="transmembrane region" description="Helical" evidence="2">
    <location>
        <begin position="110"/>
        <end position="129"/>
    </location>
</feature>
<dbReference type="OrthoDB" id="3250682at2759"/>
<feature type="region of interest" description="Disordered" evidence="1">
    <location>
        <begin position="327"/>
        <end position="347"/>
    </location>
</feature>
<sequence>MAPPLPLVSVNLATVPIETFCYAIFFILNMASVAIQVISHTRRETVRSGFYAKLWGLLKNPMFLGTVALFITVTGHWICTIIRLFDAFVNFKGGTQALEYYADLSQISEVVKTGFLMASLCIGDSMIIYRVWVVWGHKTSVIIFPLLTLAGLTVCGIGITYQFTQYFPGLDVFNSDAGRWITSDCAFTLSTNLYSTAMIAFKIWTTDRNLQRSGTVKSGMGLKDTLNILVESAAIYTSWTIFFFASYQSGSNLQFNAVDVWPEMAGISATLINVRAGLGSTFQISSSQNASASYAQASYRMNRNLGSQQDRAQYPMQPLSVNISTVVDRNPGGDNDSLELGVKGGSS</sequence>
<evidence type="ECO:0000256" key="1">
    <source>
        <dbReference type="SAM" id="MobiDB-lite"/>
    </source>
</evidence>
<keyword evidence="2" id="KW-0472">Membrane</keyword>
<feature type="transmembrane region" description="Helical" evidence="2">
    <location>
        <begin position="141"/>
        <end position="161"/>
    </location>
</feature>
<protein>
    <submittedName>
        <fullName evidence="3">Uncharacterized protein</fullName>
    </submittedName>
</protein>
<accession>A0A8H5GVU1</accession>
<keyword evidence="4" id="KW-1185">Reference proteome</keyword>
<dbReference type="EMBL" id="JAACJM010000007">
    <property type="protein sequence ID" value="KAF5371760.1"/>
    <property type="molecule type" value="Genomic_DNA"/>
</dbReference>
<feature type="transmembrane region" description="Helical" evidence="2">
    <location>
        <begin position="62"/>
        <end position="85"/>
    </location>
</feature>
<gene>
    <name evidence="3" type="ORF">D9758_003564</name>
</gene>
<feature type="transmembrane region" description="Helical" evidence="2">
    <location>
        <begin position="20"/>
        <end position="41"/>
    </location>
</feature>
<keyword evidence="2" id="KW-1133">Transmembrane helix</keyword>
<keyword evidence="2" id="KW-0812">Transmembrane</keyword>
<evidence type="ECO:0000256" key="2">
    <source>
        <dbReference type="SAM" id="Phobius"/>
    </source>
</evidence>
<dbReference type="Proteomes" id="UP000559256">
    <property type="component" value="Unassembled WGS sequence"/>
</dbReference>
<dbReference type="AlphaFoldDB" id="A0A8H5GVU1"/>
<proteinExistence type="predicted"/>